<evidence type="ECO:0000313" key="3">
    <source>
        <dbReference type="Proteomes" id="UP000075591"/>
    </source>
</evidence>
<evidence type="ECO:0000313" key="2">
    <source>
        <dbReference type="EMBL" id="OKA32179.1"/>
    </source>
</evidence>
<dbReference type="EMBL" id="LOMT01000171">
    <property type="protein sequence ID" value="KXX84298.1"/>
    <property type="molecule type" value="Genomic_DNA"/>
</dbReference>
<reference evidence="1 3" key="1">
    <citation type="submission" date="2015-12" db="EMBL/GenBank/DDBJ databases">
        <title>Bacillus cereus Group isolate.</title>
        <authorList>
            <person name="Kovac J."/>
        </authorList>
    </citation>
    <scope>NUCLEOTIDE SEQUENCE [LARGE SCALE GENOMIC DNA]</scope>
    <source>
        <strain evidence="1 3">FSL W8-0275</strain>
    </source>
</reference>
<dbReference type="PATRIC" id="fig|1396.422.peg.5775"/>
<accession>A0A150ATG9</accession>
<organism evidence="1 3">
    <name type="scientific">Bacillus cereus</name>
    <dbReference type="NCBI Taxonomy" id="1396"/>
    <lineage>
        <taxon>Bacteria</taxon>
        <taxon>Bacillati</taxon>
        <taxon>Bacillota</taxon>
        <taxon>Bacilli</taxon>
        <taxon>Bacillales</taxon>
        <taxon>Bacillaceae</taxon>
        <taxon>Bacillus</taxon>
        <taxon>Bacillus cereus group</taxon>
    </lineage>
</organism>
<dbReference type="Proteomes" id="UP000075591">
    <property type="component" value="Unassembled WGS sequence"/>
</dbReference>
<proteinExistence type="predicted"/>
<evidence type="ECO:0000313" key="1">
    <source>
        <dbReference type="EMBL" id="KXX84298.1"/>
    </source>
</evidence>
<protein>
    <submittedName>
        <fullName evidence="1">Uncharacterized protein</fullName>
    </submittedName>
</protein>
<gene>
    <name evidence="1" type="ORF">AT274_28250</name>
    <name evidence="2" type="ORF">BJR07_28965</name>
</gene>
<dbReference type="AlphaFoldDB" id="A0A150ATG9"/>
<reference evidence="2 4" key="2">
    <citation type="submission" date="2016-11" db="EMBL/GenBank/DDBJ databases">
        <title>Identification of Bacillus cereus isolated from egg-white.</title>
        <authorList>
            <person name="Soni A."/>
            <person name="Oey I."/>
            <person name="Silcock P."/>
            <person name="Bremer P."/>
        </authorList>
    </citation>
    <scope>NUCLEOTIDE SEQUENCE [LARGE SCALE GENOMIC DNA]</scope>
    <source>
        <strain evidence="2 4">NZAS03</strain>
    </source>
</reference>
<sequence length="90" mass="10773">MLNLVNFKSQTPTMKFPRIKKLIQFDVDIWLYKNKLPTDQLDLHFKKCTNCSYYVETIELIEKKTIHGKSYEDICSDCDYVLRNYVSNLK</sequence>
<evidence type="ECO:0000313" key="4">
    <source>
        <dbReference type="Proteomes" id="UP000186535"/>
    </source>
</evidence>
<name>A0A150ATG9_BACCE</name>
<dbReference type="Proteomes" id="UP000186535">
    <property type="component" value="Unassembled WGS sequence"/>
</dbReference>
<dbReference type="EMBL" id="MPON01000024">
    <property type="protein sequence ID" value="OKA32179.1"/>
    <property type="molecule type" value="Genomic_DNA"/>
</dbReference>
<comment type="caution">
    <text evidence="1">The sequence shown here is derived from an EMBL/GenBank/DDBJ whole genome shotgun (WGS) entry which is preliminary data.</text>
</comment>